<dbReference type="Proteomes" id="UP000784294">
    <property type="component" value="Unassembled WGS sequence"/>
</dbReference>
<organism evidence="2 3">
    <name type="scientific">Protopolystoma xenopodis</name>
    <dbReference type="NCBI Taxonomy" id="117903"/>
    <lineage>
        <taxon>Eukaryota</taxon>
        <taxon>Metazoa</taxon>
        <taxon>Spiralia</taxon>
        <taxon>Lophotrochozoa</taxon>
        <taxon>Platyhelminthes</taxon>
        <taxon>Monogenea</taxon>
        <taxon>Polyopisthocotylea</taxon>
        <taxon>Polystomatidea</taxon>
        <taxon>Polystomatidae</taxon>
        <taxon>Protopolystoma</taxon>
    </lineage>
</organism>
<sequence length="427" mass="46798">MNLNADPVFVESQESSCSPVALKANCGKCLDFCCPICCGLLHKHDLTRPDSSESDSEASFYGKECAEDDSRHDENGGDGWSVLGEDNNLKAIPLPKKDGEDSTNSTTVAHSSKTGGLINQIADRVRSSGYEFSGYSLQVIAPACTPIREHAVWIALLHHLVKHISDWAPAVITPQSERPAIATTSSVPINLASDAPPSGLMQPEHCAEAMVSSWRLASFPVKAIWKWLVRNQLNKALKTYNHSSPSDLTHKETSSDASGSLDPAVRHICIRLEFHIPPDPSQTGEPQHVRIGKSNDKFRADFVENGAGNIGLSTDHLCRRLSMAADRADHSLFSALPVPPRKRRRGGPRSGGGASSARIVDSSPNINRIDSEANLANGIIIGKTRNVSRASIGILLECLPQILFTRDVLWYLYFCRYFYQLRLYKMK</sequence>
<feature type="compositionally biased region" description="Basic and acidic residues" evidence="1">
    <location>
        <begin position="64"/>
        <end position="75"/>
    </location>
</feature>
<name>A0A3S5AWC8_9PLAT</name>
<gene>
    <name evidence="2" type="ORF">PXEA_LOCUS27271</name>
</gene>
<feature type="compositionally biased region" description="Polar residues" evidence="1">
    <location>
        <begin position="102"/>
        <end position="112"/>
    </location>
</feature>
<comment type="caution">
    <text evidence="2">The sequence shown here is derived from an EMBL/GenBank/DDBJ whole genome shotgun (WGS) entry which is preliminary data.</text>
</comment>
<protein>
    <submittedName>
        <fullName evidence="2">Uncharacterized protein</fullName>
    </submittedName>
</protein>
<dbReference type="EMBL" id="CAAALY010246506">
    <property type="protein sequence ID" value="VEL33831.1"/>
    <property type="molecule type" value="Genomic_DNA"/>
</dbReference>
<reference evidence="2" key="1">
    <citation type="submission" date="2018-11" db="EMBL/GenBank/DDBJ databases">
        <authorList>
            <consortium name="Pathogen Informatics"/>
        </authorList>
    </citation>
    <scope>NUCLEOTIDE SEQUENCE</scope>
</reference>
<evidence type="ECO:0000256" key="1">
    <source>
        <dbReference type="SAM" id="MobiDB-lite"/>
    </source>
</evidence>
<evidence type="ECO:0000313" key="2">
    <source>
        <dbReference type="EMBL" id="VEL33831.1"/>
    </source>
</evidence>
<dbReference type="AlphaFoldDB" id="A0A3S5AWC8"/>
<feature type="region of interest" description="Disordered" evidence="1">
    <location>
        <begin position="240"/>
        <end position="260"/>
    </location>
</feature>
<feature type="region of interest" description="Disordered" evidence="1">
    <location>
        <begin position="48"/>
        <end position="112"/>
    </location>
</feature>
<feature type="region of interest" description="Disordered" evidence="1">
    <location>
        <begin position="337"/>
        <end position="360"/>
    </location>
</feature>
<proteinExistence type="predicted"/>
<accession>A0A3S5AWC8</accession>
<keyword evidence="3" id="KW-1185">Reference proteome</keyword>
<evidence type="ECO:0000313" key="3">
    <source>
        <dbReference type="Proteomes" id="UP000784294"/>
    </source>
</evidence>